<dbReference type="PANTHER" id="PTHR10869:SF241">
    <property type="entry name" value="FE2OG DIOXYGENASE DOMAIN-CONTAINING PROTEIN"/>
    <property type="match status" value="1"/>
</dbReference>
<keyword evidence="4" id="KW-0560">Oxidoreductase</keyword>
<sequence>MAEILLKNPPTYPLVAIPVDLSFLNERNPLAFTIDNVCTPEECQALINLSEAGSYEIALINVGYGRQKIITDVRNNYRYIRDDVEITNILWKRIEQFVPALWYDKPVAGLNERLRFLRYDPGQKFEAHCDGTYVRPDGNEKSCITFQLYLNEGFVGGETSFLSYSLNRDEVKVVPKTGMVLIFQHDLLHEGSAVIEGRKFTWYLEQASLHSIHNSSISFPLIARAQPLSLFVSKELSVVAMEIIIQD</sequence>
<evidence type="ECO:0000256" key="2">
    <source>
        <dbReference type="ARBA" id="ARBA00022723"/>
    </source>
</evidence>
<keyword evidence="8" id="KW-1185">Reference proteome</keyword>
<dbReference type="InterPro" id="IPR006620">
    <property type="entry name" value="Pro_4_hyd_alph"/>
</dbReference>
<dbReference type="AlphaFoldDB" id="A0A9N9BEI6"/>
<dbReference type="InterPro" id="IPR044862">
    <property type="entry name" value="Pro_4_hyd_alph_FE2OG_OXY"/>
</dbReference>
<evidence type="ECO:0000313" key="7">
    <source>
        <dbReference type="EMBL" id="CAG8565630.1"/>
    </source>
</evidence>
<dbReference type="Pfam" id="PF13640">
    <property type="entry name" value="2OG-FeII_Oxy_3"/>
    <property type="match status" value="1"/>
</dbReference>
<accession>A0A9N9BEI6</accession>
<dbReference type="GO" id="GO:0005783">
    <property type="term" value="C:endoplasmic reticulum"/>
    <property type="evidence" value="ECO:0007669"/>
    <property type="project" value="TreeGrafter"/>
</dbReference>
<evidence type="ECO:0000259" key="6">
    <source>
        <dbReference type="SMART" id="SM00702"/>
    </source>
</evidence>
<dbReference type="GO" id="GO:0031418">
    <property type="term" value="F:L-ascorbic acid binding"/>
    <property type="evidence" value="ECO:0007669"/>
    <property type="project" value="InterPro"/>
</dbReference>
<dbReference type="EMBL" id="CAJVPL010001335">
    <property type="protein sequence ID" value="CAG8565630.1"/>
    <property type="molecule type" value="Genomic_DNA"/>
</dbReference>
<dbReference type="GO" id="GO:0004656">
    <property type="term" value="F:procollagen-proline 4-dioxygenase activity"/>
    <property type="evidence" value="ECO:0007669"/>
    <property type="project" value="TreeGrafter"/>
</dbReference>
<comment type="caution">
    <text evidence="7">The sequence shown here is derived from an EMBL/GenBank/DDBJ whole genome shotgun (WGS) entry which is preliminary data.</text>
</comment>
<feature type="domain" description="Prolyl 4-hydroxylase alpha subunit" evidence="6">
    <location>
        <begin position="29"/>
        <end position="207"/>
    </location>
</feature>
<dbReference type="OrthoDB" id="69177at2759"/>
<evidence type="ECO:0000256" key="5">
    <source>
        <dbReference type="ARBA" id="ARBA00023004"/>
    </source>
</evidence>
<dbReference type="InterPro" id="IPR045054">
    <property type="entry name" value="P4HA-like"/>
</dbReference>
<gene>
    <name evidence="7" type="ORF">AGERDE_LOCUS7374</name>
</gene>
<organism evidence="7 8">
    <name type="scientific">Ambispora gerdemannii</name>
    <dbReference type="NCBI Taxonomy" id="144530"/>
    <lineage>
        <taxon>Eukaryota</taxon>
        <taxon>Fungi</taxon>
        <taxon>Fungi incertae sedis</taxon>
        <taxon>Mucoromycota</taxon>
        <taxon>Glomeromycotina</taxon>
        <taxon>Glomeromycetes</taxon>
        <taxon>Archaeosporales</taxon>
        <taxon>Ambisporaceae</taxon>
        <taxon>Ambispora</taxon>
    </lineage>
</organism>
<evidence type="ECO:0000256" key="1">
    <source>
        <dbReference type="ARBA" id="ARBA00001961"/>
    </source>
</evidence>
<evidence type="ECO:0000256" key="4">
    <source>
        <dbReference type="ARBA" id="ARBA00023002"/>
    </source>
</evidence>
<reference evidence="7" key="1">
    <citation type="submission" date="2021-06" db="EMBL/GenBank/DDBJ databases">
        <authorList>
            <person name="Kallberg Y."/>
            <person name="Tangrot J."/>
            <person name="Rosling A."/>
        </authorList>
    </citation>
    <scope>NUCLEOTIDE SEQUENCE</scope>
    <source>
        <strain evidence="7">MT106</strain>
    </source>
</reference>
<dbReference type="SMART" id="SM00702">
    <property type="entry name" value="P4Hc"/>
    <property type="match status" value="1"/>
</dbReference>
<dbReference type="GO" id="GO:0005506">
    <property type="term" value="F:iron ion binding"/>
    <property type="evidence" value="ECO:0007669"/>
    <property type="project" value="InterPro"/>
</dbReference>
<keyword evidence="5" id="KW-0408">Iron</keyword>
<dbReference type="Proteomes" id="UP000789831">
    <property type="component" value="Unassembled WGS sequence"/>
</dbReference>
<dbReference type="SUPFAM" id="SSF51197">
    <property type="entry name" value="Clavaminate synthase-like"/>
    <property type="match status" value="1"/>
</dbReference>
<dbReference type="Gene3D" id="2.60.120.620">
    <property type="entry name" value="q2cbj1_9rhob like domain"/>
    <property type="match status" value="1"/>
</dbReference>
<name>A0A9N9BEI6_9GLOM</name>
<keyword evidence="2" id="KW-0479">Metal-binding</keyword>
<protein>
    <submittedName>
        <fullName evidence="7">3356_t:CDS:1</fullName>
    </submittedName>
</protein>
<proteinExistence type="predicted"/>
<keyword evidence="3" id="KW-0223">Dioxygenase</keyword>
<dbReference type="PANTHER" id="PTHR10869">
    <property type="entry name" value="PROLYL 4-HYDROXYLASE ALPHA SUBUNIT"/>
    <property type="match status" value="1"/>
</dbReference>
<evidence type="ECO:0000256" key="3">
    <source>
        <dbReference type="ARBA" id="ARBA00022964"/>
    </source>
</evidence>
<comment type="cofactor">
    <cofactor evidence="1">
        <name>L-ascorbate</name>
        <dbReference type="ChEBI" id="CHEBI:38290"/>
    </cofactor>
</comment>
<evidence type="ECO:0000313" key="8">
    <source>
        <dbReference type="Proteomes" id="UP000789831"/>
    </source>
</evidence>